<gene>
    <name evidence="2" type="ORF">QBC37DRAFT_473886</name>
</gene>
<organism evidence="2 3">
    <name type="scientific">Rhypophila decipiens</name>
    <dbReference type="NCBI Taxonomy" id="261697"/>
    <lineage>
        <taxon>Eukaryota</taxon>
        <taxon>Fungi</taxon>
        <taxon>Dikarya</taxon>
        <taxon>Ascomycota</taxon>
        <taxon>Pezizomycotina</taxon>
        <taxon>Sordariomycetes</taxon>
        <taxon>Sordariomycetidae</taxon>
        <taxon>Sordariales</taxon>
        <taxon>Naviculisporaceae</taxon>
        <taxon>Rhypophila</taxon>
    </lineage>
</organism>
<dbReference type="AlphaFoldDB" id="A0AAN6Y4Y9"/>
<keyword evidence="1" id="KW-0472">Membrane</keyword>
<dbReference type="InterPro" id="IPR008547">
    <property type="entry name" value="DUF829_TMEM53"/>
</dbReference>
<sequence>MSTTAPESRGRGVSMQKLSSRVYLLRPVPSTSDLASKDESCASDDPDLIIIFGWMNGTPKGPLAKYVNQYQTLFPHSSILLVTCIFAGMTSPWLGLREAQKAATAAHAILAQQDQAKAKTSTRTSDKGRSKPRLMLHVLSNAGSTMLYHLYTAYAEQAKVGSSSSATTEEVTLPPHITVFDSCPAAFTYQTLLQGMLDGAGPSDLMRLLITPVAYIYVALIWLLVTVLRLPHHIGDLAPRAHNDLARVGDEGVERHARQAEAYGFEVRREVFERSAHVAHARIHHDRYWNVVWKTWEDGMKMRGASQGY</sequence>
<evidence type="ECO:0000313" key="2">
    <source>
        <dbReference type="EMBL" id="KAK4212291.1"/>
    </source>
</evidence>
<reference evidence="2" key="2">
    <citation type="submission" date="2023-05" db="EMBL/GenBank/DDBJ databases">
        <authorList>
            <consortium name="Lawrence Berkeley National Laboratory"/>
            <person name="Steindorff A."/>
            <person name="Hensen N."/>
            <person name="Bonometti L."/>
            <person name="Westerberg I."/>
            <person name="Brannstrom I.O."/>
            <person name="Guillou S."/>
            <person name="Cros-Aarteil S."/>
            <person name="Calhoun S."/>
            <person name="Haridas S."/>
            <person name="Kuo A."/>
            <person name="Mondo S."/>
            <person name="Pangilinan J."/>
            <person name="Riley R."/>
            <person name="Labutti K."/>
            <person name="Andreopoulos B."/>
            <person name="Lipzen A."/>
            <person name="Chen C."/>
            <person name="Yanf M."/>
            <person name="Daum C."/>
            <person name="Ng V."/>
            <person name="Clum A."/>
            <person name="Ohm R."/>
            <person name="Martin F."/>
            <person name="Silar P."/>
            <person name="Natvig D."/>
            <person name="Lalanne C."/>
            <person name="Gautier V."/>
            <person name="Ament-Velasquez S.L."/>
            <person name="Kruys A."/>
            <person name="Hutchinson M.I."/>
            <person name="Powell A.J."/>
            <person name="Barry K."/>
            <person name="Miller A.N."/>
            <person name="Grigoriev I.V."/>
            <person name="Debuchy R."/>
            <person name="Gladieux P."/>
            <person name="Thoren M.H."/>
            <person name="Johannesson H."/>
        </authorList>
    </citation>
    <scope>NUCLEOTIDE SEQUENCE</scope>
    <source>
        <strain evidence="2">PSN293</strain>
    </source>
</reference>
<proteinExistence type="predicted"/>
<keyword evidence="1" id="KW-0812">Transmembrane</keyword>
<accession>A0AAN6Y4Y9</accession>
<name>A0AAN6Y4Y9_9PEZI</name>
<feature type="transmembrane region" description="Helical" evidence="1">
    <location>
        <begin position="73"/>
        <end position="94"/>
    </location>
</feature>
<keyword evidence="1" id="KW-1133">Transmembrane helix</keyword>
<dbReference type="EMBL" id="MU858130">
    <property type="protein sequence ID" value="KAK4212291.1"/>
    <property type="molecule type" value="Genomic_DNA"/>
</dbReference>
<reference evidence="2" key="1">
    <citation type="journal article" date="2023" name="Mol. Phylogenet. Evol.">
        <title>Genome-scale phylogeny and comparative genomics of the fungal order Sordariales.</title>
        <authorList>
            <person name="Hensen N."/>
            <person name="Bonometti L."/>
            <person name="Westerberg I."/>
            <person name="Brannstrom I.O."/>
            <person name="Guillou S."/>
            <person name="Cros-Aarteil S."/>
            <person name="Calhoun S."/>
            <person name="Haridas S."/>
            <person name="Kuo A."/>
            <person name="Mondo S."/>
            <person name="Pangilinan J."/>
            <person name="Riley R."/>
            <person name="LaButti K."/>
            <person name="Andreopoulos B."/>
            <person name="Lipzen A."/>
            <person name="Chen C."/>
            <person name="Yan M."/>
            <person name="Daum C."/>
            <person name="Ng V."/>
            <person name="Clum A."/>
            <person name="Steindorff A."/>
            <person name="Ohm R.A."/>
            <person name="Martin F."/>
            <person name="Silar P."/>
            <person name="Natvig D.O."/>
            <person name="Lalanne C."/>
            <person name="Gautier V."/>
            <person name="Ament-Velasquez S.L."/>
            <person name="Kruys A."/>
            <person name="Hutchinson M.I."/>
            <person name="Powell A.J."/>
            <person name="Barry K."/>
            <person name="Miller A.N."/>
            <person name="Grigoriev I.V."/>
            <person name="Debuchy R."/>
            <person name="Gladieux P."/>
            <person name="Hiltunen Thoren M."/>
            <person name="Johannesson H."/>
        </authorList>
    </citation>
    <scope>NUCLEOTIDE SEQUENCE</scope>
    <source>
        <strain evidence="2">PSN293</strain>
    </source>
</reference>
<dbReference type="PANTHER" id="PTHR12265:SF40">
    <property type="entry name" value="DUF829-DOMAIN-CONTAINING PROTEIN"/>
    <property type="match status" value="1"/>
</dbReference>
<evidence type="ECO:0000313" key="3">
    <source>
        <dbReference type="Proteomes" id="UP001301769"/>
    </source>
</evidence>
<feature type="transmembrane region" description="Helical" evidence="1">
    <location>
        <begin position="205"/>
        <end position="225"/>
    </location>
</feature>
<dbReference type="PANTHER" id="PTHR12265">
    <property type="entry name" value="TRANSMEMBRANE PROTEIN 53"/>
    <property type="match status" value="1"/>
</dbReference>
<dbReference type="Proteomes" id="UP001301769">
    <property type="component" value="Unassembled WGS sequence"/>
</dbReference>
<comment type="caution">
    <text evidence="2">The sequence shown here is derived from an EMBL/GenBank/DDBJ whole genome shotgun (WGS) entry which is preliminary data.</text>
</comment>
<dbReference type="Pfam" id="PF05705">
    <property type="entry name" value="DUF829"/>
    <property type="match status" value="2"/>
</dbReference>
<protein>
    <submittedName>
        <fullName evidence="2">Uncharacterized protein</fullName>
    </submittedName>
</protein>
<keyword evidence="3" id="KW-1185">Reference proteome</keyword>
<evidence type="ECO:0000256" key="1">
    <source>
        <dbReference type="SAM" id="Phobius"/>
    </source>
</evidence>